<proteinExistence type="predicted"/>
<dbReference type="KEGG" id="gji:H1R19_17450"/>
<evidence type="ECO:0008006" key="3">
    <source>
        <dbReference type="Google" id="ProtNLM"/>
    </source>
</evidence>
<dbReference type="RefSeq" id="WP_188328665.1">
    <property type="nucleotide sequence ID" value="NZ_CP059491.1"/>
</dbReference>
<keyword evidence="2" id="KW-1185">Reference proteome</keyword>
<sequence>MTSPTDVLDSVEADPAATRRRFFLRVRLLDNRAAAPRILTLLHRSDADIVEIRLARHPRLGIRILELVVELPGQSSIELVRRRVLAAVDVLSADGGVDLRVGARPNLPTANESVGPRS</sequence>
<dbReference type="EMBL" id="CP059491">
    <property type="protein sequence ID" value="QMT00661.1"/>
    <property type="molecule type" value="Genomic_DNA"/>
</dbReference>
<evidence type="ECO:0000313" key="1">
    <source>
        <dbReference type="EMBL" id="QMT00661.1"/>
    </source>
</evidence>
<gene>
    <name evidence="1" type="ORF">H1R19_17450</name>
</gene>
<dbReference type="AlphaFoldDB" id="A0A7D7LSV1"/>
<evidence type="ECO:0000313" key="2">
    <source>
        <dbReference type="Proteomes" id="UP000515663"/>
    </source>
</evidence>
<reference evidence="2" key="1">
    <citation type="submission" date="2020-07" db="EMBL/GenBank/DDBJ databases">
        <title>novel species isolated from the respiratory tract of Marmot.</title>
        <authorList>
            <person name="Zhang G."/>
        </authorList>
    </citation>
    <scope>NUCLEOTIDE SEQUENCE [LARGE SCALE GENOMIC DNA]</scope>
    <source>
        <strain evidence="2">686</strain>
    </source>
</reference>
<protein>
    <recommendedName>
        <fullName evidence="3">ACT domain-containing protein</fullName>
    </recommendedName>
</protein>
<accession>A0A7D7LSV1</accession>
<organism evidence="1 2">
    <name type="scientific">Gordonia jinghuaiqii</name>
    <dbReference type="NCBI Taxonomy" id="2758710"/>
    <lineage>
        <taxon>Bacteria</taxon>
        <taxon>Bacillati</taxon>
        <taxon>Actinomycetota</taxon>
        <taxon>Actinomycetes</taxon>
        <taxon>Mycobacteriales</taxon>
        <taxon>Gordoniaceae</taxon>
        <taxon>Gordonia</taxon>
    </lineage>
</organism>
<name>A0A7D7LSV1_9ACTN</name>
<dbReference type="Proteomes" id="UP000515663">
    <property type="component" value="Chromosome"/>
</dbReference>